<accession>A0A8X8BRN1</accession>
<proteinExistence type="predicted"/>
<feature type="region of interest" description="Disordered" evidence="1">
    <location>
        <begin position="160"/>
        <end position="211"/>
    </location>
</feature>
<dbReference type="InterPro" id="IPR038775">
    <property type="entry name" value="SPMIP11"/>
</dbReference>
<dbReference type="AlphaFoldDB" id="A0A8X8BRN1"/>
<evidence type="ECO:0000313" key="3">
    <source>
        <dbReference type="Proteomes" id="UP000886611"/>
    </source>
</evidence>
<dbReference type="Proteomes" id="UP000886611">
    <property type="component" value="Unassembled WGS sequence"/>
</dbReference>
<feature type="non-terminal residue" evidence="2">
    <location>
        <position position="1"/>
    </location>
</feature>
<evidence type="ECO:0000313" key="2">
    <source>
        <dbReference type="EMBL" id="KAG2467878.1"/>
    </source>
</evidence>
<dbReference type="EMBL" id="JAATIS010000485">
    <property type="protein sequence ID" value="KAG2467878.1"/>
    <property type="molecule type" value="Genomic_DNA"/>
</dbReference>
<keyword evidence="3" id="KW-1185">Reference proteome</keyword>
<comment type="caution">
    <text evidence="2">The sequence shown here is derived from an EMBL/GenBank/DDBJ whole genome shotgun (WGS) entry which is preliminary data.</text>
</comment>
<name>A0A8X8BRN1_POLSE</name>
<dbReference type="Pfam" id="PF22593">
    <property type="entry name" value="SPMIP11"/>
    <property type="match status" value="1"/>
</dbReference>
<protein>
    <submittedName>
        <fullName evidence="2">TEX49 protein</fullName>
    </submittedName>
</protein>
<feature type="non-terminal residue" evidence="2">
    <location>
        <position position="211"/>
    </location>
</feature>
<sequence length="211" mass="22413">MAFFGITGLGYQNPFRGSARLEGPGAGGAVPSAYLLATGGGGGREGLRGSEGHGGSQQRYRDMVLLARIPKSPNELSRVPITEAQRYGWWLCQESGRSGEMIPGWARVNRHPRKDSEMTSLSLPFYAHIGGHPVPDSKLPPVLSCPVECHLSSVPQICDSHTSSSSSSSSSPVLSPQVCPPDGFIRPELPSLLSLLGGGPSEEEQQQHLVT</sequence>
<dbReference type="PANTHER" id="PTHR35263">
    <property type="entry name" value="TESTIS-EXPRESSED PROTEIN 49"/>
    <property type="match status" value="1"/>
</dbReference>
<organism evidence="2 3">
    <name type="scientific">Polypterus senegalus</name>
    <name type="common">Senegal bichir</name>
    <dbReference type="NCBI Taxonomy" id="55291"/>
    <lineage>
        <taxon>Eukaryota</taxon>
        <taxon>Metazoa</taxon>
        <taxon>Chordata</taxon>
        <taxon>Craniata</taxon>
        <taxon>Vertebrata</taxon>
        <taxon>Euteleostomi</taxon>
        <taxon>Actinopterygii</taxon>
        <taxon>Polypteriformes</taxon>
        <taxon>Polypteridae</taxon>
        <taxon>Polypterus</taxon>
    </lineage>
</organism>
<dbReference type="PANTHER" id="PTHR35263:SF1">
    <property type="entry name" value="TESTIS-EXPRESSED PROTEIN 49"/>
    <property type="match status" value="1"/>
</dbReference>
<evidence type="ECO:0000256" key="1">
    <source>
        <dbReference type="SAM" id="MobiDB-lite"/>
    </source>
</evidence>
<reference evidence="2 3" key="1">
    <citation type="journal article" date="2021" name="Cell">
        <title>Tracing the genetic footprints of vertebrate landing in non-teleost ray-finned fishes.</title>
        <authorList>
            <person name="Bi X."/>
            <person name="Wang K."/>
            <person name="Yang L."/>
            <person name="Pan H."/>
            <person name="Jiang H."/>
            <person name="Wei Q."/>
            <person name="Fang M."/>
            <person name="Yu H."/>
            <person name="Zhu C."/>
            <person name="Cai Y."/>
            <person name="He Y."/>
            <person name="Gan X."/>
            <person name="Zeng H."/>
            <person name="Yu D."/>
            <person name="Zhu Y."/>
            <person name="Jiang H."/>
            <person name="Qiu Q."/>
            <person name="Yang H."/>
            <person name="Zhang Y.E."/>
            <person name="Wang W."/>
            <person name="Zhu M."/>
            <person name="He S."/>
            <person name="Zhang G."/>
        </authorList>
    </citation>
    <scope>NUCLEOTIDE SEQUENCE [LARGE SCALE GENOMIC DNA]</scope>
    <source>
        <strain evidence="2">Bchr_013</strain>
    </source>
</reference>
<gene>
    <name evidence="2" type="primary">Tex49</name>
    <name evidence="2" type="ORF">GTO96_0014181</name>
</gene>